<organism evidence="1 2">
    <name type="scientific">OM182 bacterium</name>
    <dbReference type="NCBI Taxonomy" id="2510334"/>
    <lineage>
        <taxon>Bacteria</taxon>
        <taxon>Pseudomonadati</taxon>
        <taxon>Pseudomonadota</taxon>
        <taxon>Gammaproteobacteria</taxon>
        <taxon>OMG group</taxon>
        <taxon>OM182 clade</taxon>
    </lineage>
</organism>
<sequence length="214" mass="23619">MLNHFNTVRLRRAALLWVVLQLLPIAVNATTILGMDIDAVAQGAELVFEGQVIQHNTQENAAGMVVTYVTFEVRDVVKGSFSEQFLELKFTGGTLNGQVMEVSGLRMPALDEEGIYFVESISRDLINPLIGWSQGHYIIKANEGERRISTVDRMPVTEVLPTGTIPRAIKRPLTIIDGDSDPATGIVTEASPLLIDRAMTVEDFKARIRTLVEN</sequence>
<name>A0A520S2X6_9GAMM</name>
<protein>
    <submittedName>
        <fullName evidence="1">Uncharacterized protein</fullName>
    </submittedName>
</protein>
<accession>A0A520S2X6</accession>
<comment type="caution">
    <text evidence="1">The sequence shown here is derived from an EMBL/GenBank/DDBJ whole genome shotgun (WGS) entry which is preliminary data.</text>
</comment>
<reference evidence="1 2" key="1">
    <citation type="submission" date="2019-02" db="EMBL/GenBank/DDBJ databases">
        <title>Prokaryotic population dynamics and viral predation in marine succession experiment using metagenomics: the confinement effect.</title>
        <authorList>
            <person name="Haro-Moreno J.M."/>
            <person name="Rodriguez-Valera F."/>
            <person name="Lopez-Perez M."/>
        </authorList>
    </citation>
    <scope>NUCLEOTIDE SEQUENCE [LARGE SCALE GENOMIC DNA]</scope>
    <source>
        <strain evidence="1">MED-G158</strain>
    </source>
</reference>
<dbReference type="EMBL" id="SHAH01000024">
    <property type="protein sequence ID" value="RZO76806.1"/>
    <property type="molecule type" value="Genomic_DNA"/>
</dbReference>
<proteinExistence type="predicted"/>
<dbReference type="AlphaFoldDB" id="A0A520S2X6"/>
<gene>
    <name evidence="1" type="ORF">EVA69_02530</name>
</gene>
<dbReference type="Proteomes" id="UP000320404">
    <property type="component" value="Unassembled WGS sequence"/>
</dbReference>
<evidence type="ECO:0000313" key="2">
    <source>
        <dbReference type="Proteomes" id="UP000320404"/>
    </source>
</evidence>
<evidence type="ECO:0000313" key="1">
    <source>
        <dbReference type="EMBL" id="RZO76806.1"/>
    </source>
</evidence>